<protein>
    <submittedName>
        <fullName evidence="9">Salicylate hydroxylase</fullName>
    </submittedName>
</protein>
<evidence type="ECO:0000313" key="11">
    <source>
        <dbReference type="Proteomes" id="UP001287286"/>
    </source>
</evidence>
<comment type="similarity">
    <text evidence="1">Belongs to the paxM FAD-dependent monooxygenase family.</text>
</comment>
<dbReference type="InterPro" id="IPR050493">
    <property type="entry name" value="FAD-dep_Monooxygenase_BioMet"/>
</dbReference>
<accession>A0A179GH26</accession>
<dbReference type="GO" id="GO:0071949">
    <property type="term" value="F:FAD binding"/>
    <property type="evidence" value="ECO:0007669"/>
    <property type="project" value="InterPro"/>
</dbReference>
<evidence type="ECO:0000313" key="9">
    <source>
        <dbReference type="EMBL" id="OAQ76681.1"/>
    </source>
</evidence>
<dbReference type="AlphaFoldDB" id="A0A179GH26"/>
<proteinExistence type="inferred from homology"/>
<dbReference type="OrthoDB" id="5428495at2759"/>
<dbReference type="GO" id="GO:0004497">
    <property type="term" value="F:monooxygenase activity"/>
    <property type="evidence" value="ECO:0007669"/>
    <property type="project" value="UniProtKB-KW"/>
</dbReference>
<dbReference type="PRINTS" id="PR00420">
    <property type="entry name" value="RNGMNOXGNASE"/>
</dbReference>
<reference evidence="7 11" key="3">
    <citation type="journal article" date="2024" name="Microbiol. Resour. Announc.">
        <title>Genome annotations for the ascomycete fungi Trichoderma harzianum, Trichoderma aggressivum, and Purpureocillium lilacinum.</title>
        <authorList>
            <person name="Beijen E.P.W."/>
            <person name="Ohm R.A."/>
        </authorList>
    </citation>
    <scope>NUCLEOTIDE SEQUENCE [LARGE SCALE GENOMIC DNA]</scope>
    <source>
        <strain evidence="7 11">CBS 150709</strain>
    </source>
</reference>
<dbReference type="PANTHER" id="PTHR13789">
    <property type="entry name" value="MONOOXYGENASE"/>
    <property type="match status" value="1"/>
</dbReference>
<organism evidence="9 10">
    <name type="scientific">Purpureocillium lilacinum</name>
    <name type="common">Paecilomyces lilacinus</name>
    <dbReference type="NCBI Taxonomy" id="33203"/>
    <lineage>
        <taxon>Eukaryota</taxon>
        <taxon>Fungi</taxon>
        <taxon>Dikarya</taxon>
        <taxon>Ascomycota</taxon>
        <taxon>Pezizomycotina</taxon>
        <taxon>Sordariomycetes</taxon>
        <taxon>Hypocreomycetidae</taxon>
        <taxon>Hypocreales</taxon>
        <taxon>Ophiocordycipitaceae</taxon>
        <taxon>Purpureocillium</taxon>
    </lineage>
</organism>
<dbReference type="Proteomes" id="UP000078340">
    <property type="component" value="Unassembled WGS sequence"/>
</dbReference>
<dbReference type="InterPro" id="IPR002938">
    <property type="entry name" value="FAD-bd"/>
</dbReference>
<dbReference type="Proteomes" id="UP001287286">
    <property type="component" value="Unassembled WGS sequence"/>
</dbReference>
<keyword evidence="3" id="KW-0274">FAD</keyword>
<reference evidence="9 10" key="1">
    <citation type="submission" date="2016-01" db="EMBL/GenBank/DDBJ databases">
        <title>Biosynthesis of antibiotic leucinostatins and their inhibition on Phytophthora in bio-control Purpureocillium lilacinum.</title>
        <authorList>
            <person name="Wang G."/>
            <person name="Liu Z."/>
            <person name="Lin R."/>
            <person name="Li E."/>
            <person name="Mao Z."/>
            <person name="Ling J."/>
            <person name="Yin W."/>
            <person name="Xie B."/>
        </authorList>
    </citation>
    <scope>NUCLEOTIDE SEQUENCE [LARGE SCALE GENOMIC DNA]</scope>
    <source>
        <strain evidence="9">PLBJ-1</strain>
        <strain evidence="8">PLFJ-1</strain>
    </source>
</reference>
<dbReference type="PANTHER" id="PTHR13789:SF306">
    <property type="entry name" value="HYDROXYLASE, PUTATIVE-RELATED"/>
    <property type="match status" value="1"/>
</dbReference>
<keyword evidence="2" id="KW-0285">Flavoprotein</keyword>
<evidence type="ECO:0000313" key="7">
    <source>
        <dbReference type="EMBL" id="KAK4094676.1"/>
    </source>
</evidence>
<keyword evidence="4" id="KW-0560">Oxidoreductase</keyword>
<evidence type="ECO:0000313" key="10">
    <source>
        <dbReference type="Proteomes" id="UP000078240"/>
    </source>
</evidence>
<name>A0A179GH26_PURLI</name>
<dbReference type="EMBL" id="LSBH01000007">
    <property type="protein sequence ID" value="OAQ76681.1"/>
    <property type="molecule type" value="Genomic_DNA"/>
</dbReference>
<evidence type="ECO:0000256" key="5">
    <source>
        <dbReference type="ARBA" id="ARBA00023033"/>
    </source>
</evidence>
<reference evidence="7" key="2">
    <citation type="submission" date="2023-11" db="EMBL/GenBank/DDBJ databases">
        <authorList>
            <person name="Beijen E."/>
            <person name="Ohm R.A."/>
        </authorList>
    </citation>
    <scope>NUCLEOTIDE SEQUENCE</scope>
    <source>
        <strain evidence="7">CBS 150709</strain>
    </source>
</reference>
<dbReference type="GeneID" id="28893149"/>
<dbReference type="Pfam" id="PF01494">
    <property type="entry name" value="FAD_binding_3"/>
    <property type="match status" value="1"/>
</dbReference>
<comment type="caution">
    <text evidence="9">The sequence shown here is derived from an EMBL/GenBank/DDBJ whole genome shotgun (WGS) entry which is preliminary data.</text>
</comment>
<keyword evidence="5" id="KW-0503">Monooxygenase</keyword>
<dbReference type="InterPro" id="IPR036188">
    <property type="entry name" value="FAD/NAD-bd_sf"/>
</dbReference>
<dbReference type="OMA" id="AHAMAFY"/>
<evidence type="ECO:0000313" key="8">
    <source>
        <dbReference type="EMBL" id="OAQ71492.1"/>
    </source>
</evidence>
<evidence type="ECO:0000259" key="6">
    <source>
        <dbReference type="Pfam" id="PF01494"/>
    </source>
</evidence>
<dbReference type="SUPFAM" id="SSF54373">
    <property type="entry name" value="FAD-linked reductases, C-terminal domain"/>
    <property type="match status" value="1"/>
</dbReference>
<dbReference type="EMBL" id="JAWRVI010000003">
    <property type="protein sequence ID" value="KAK4094676.1"/>
    <property type="molecule type" value="Genomic_DNA"/>
</dbReference>
<gene>
    <name evidence="7" type="ORF">Purlil1_1281</name>
    <name evidence="9" type="ORF">VFPBJ_09041</name>
    <name evidence="8" type="ORF">VFPFJ_11033</name>
</gene>
<evidence type="ECO:0000256" key="3">
    <source>
        <dbReference type="ARBA" id="ARBA00022827"/>
    </source>
</evidence>
<dbReference type="Gene3D" id="3.50.50.60">
    <property type="entry name" value="FAD/NAD(P)-binding domain"/>
    <property type="match status" value="1"/>
</dbReference>
<dbReference type="SUPFAM" id="SSF51905">
    <property type="entry name" value="FAD/NAD(P)-binding domain"/>
    <property type="match status" value="1"/>
</dbReference>
<evidence type="ECO:0000256" key="2">
    <source>
        <dbReference type="ARBA" id="ARBA00022630"/>
    </source>
</evidence>
<dbReference type="EMBL" id="LSBI01000020">
    <property type="protein sequence ID" value="OAQ71492.1"/>
    <property type="molecule type" value="Genomic_DNA"/>
</dbReference>
<dbReference type="Proteomes" id="UP000078240">
    <property type="component" value="Unassembled WGS sequence"/>
</dbReference>
<evidence type="ECO:0000256" key="4">
    <source>
        <dbReference type="ARBA" id="ARBA00023002"/>
    </source>
</evidence>
<dbReference type="RefSeq" id="XP_018173333.1">
    <property type="nucleotide sequence ID" value="XM_018328100.1"/>
</dbReference>
<sequence>MIIIIVGAGIAGLSLAIALGQAGHAVTLLDAAPELAEIGAGIQMTPQAIKYLFQMGLRDDILRESIVPRQMLVREGVTGAVLGTVALAAMEETYGAPYVVVHRAVLHSILHRHAVRAGATILLNSKVAQYRFNEGAVDLANGTTLSASLVVAADGINSTARSQLLGKDDPGSQPTGWAAFRMMVEVAKLQADPLTSDLLDLSSGSSNFWIAPDVSVMTYLVKDATMLNIVLSHRDDVDTRDFSLEDHRAIVNDLFKAFEPRVQRMLELSRPGITNYPVYAIPPLPRWTHPSGRFVLVGDAAHAMAFYMSMGVSLAVEDAVALASVLGSAHVLATDSRATQAQQPSGPEELQRALGAFEAVRKRRVAAVQEASLHAGDSLHMPDGTGREFLYESLRHAHEDGIWPPEETNAAPRSRYIKLGSGGERLGPGGITDRGTRDWCYGYDAVWEVTRVLESMKGKS</sequence>
<keyword evidence="11" id="KW-1185">Reference proteome</keyword>
<feature type="domain" description="FAD-binding" evidence="6">
    <location>
        <begin position="3"/>
        <end position="328"/>
    </location>
</feature>
<evidence type="ECO:0000256" key="1">
    <source>
        <dbReference type="ARBA" id="ARBA00007992"/>
    </source>
</evidence>
<dbReference type="KEGG" id="plj:28893149"/>